<feature type="transmembrane region" description="Helical" evidence="5">
    <location>
        <begin position="327"/>
        <end position="348"/>
    </location>
</feature>
<dbReference type="Pfam" id="PF03547">
    <property type="entry name" value="Mem_trans"/>
    <property type="match status" value="1"/>
</dbReference>
<feature type="transmembrane region" description="Helical" evidence="5">
    <location>
        <begin position="71"/>
        <end position="100"/>
    </location>
</feature>
<dbReference type="PANTHER" id="PTHR31794">
    <property type="entry name" value="AUXIN EFFLUX TRANSPORTER FAMILY PROTEIN (EUROFUNG)"/>
    <property type="match status" value="1"/>
</dbReference>
<dbReference type="GO" id="GO:0055085">
    <property type="term" value="P:transmembrane transport"/>
    <property type="evidence" value="ECO:0007669"/>
    <property type="project" value="InterPro"/>
</dbReference>
<proteinExistence type="predicted"/>
<feature type="transmembrane region" description="Helical" evidence="5">
    <location>
        <begin position="153"/>
        <end position="171"/>
    </location>
</feature>
<evidence type="ECO:0000256" key="3">
    <source>
        <dbReference type="ARBA" id="ARBA00022989"/>
    </source>
</evidence>
<dbReference type="AlphaFoldDB" id="A0A7S1AL65"/>
<feature type="transmembrane region" description="Helical" evidence="5">
    <location>
        <begin position="112"/>
        <end position="133"/>
    </location>
</feature>
<dbReference type="InterPro" id="IPR004776">
    <property type="entry name" value="Mem_transp_PIN-like"/>
</dbReference>
<keyword evidence="4 5" id="KW-0472">Membrane</keyword>
<keyword evidence="2 5" id="KW-0812">Transmembrane</keyword>
<feature type="transmembrane region" description="Helical" evidence="5">
    <location>
        <begin position="291"/>
        <end position="315"/>
    </location>
</feature>
<dbReference type="EMBL" id="HBFQ01045446">
    <property type="protein sequence ID" value="CAD8857977.1"/>
    <property type="molecule type" value="Transcribed_RNA"/>
</dbReference>
<comment type="subcellular location">
    <subcellularLocation>
        <location evidence="1">Membrane</location>
        <topology evidence="1">Multi-pass membrane protein</topology>
    </subcellularLocation>
</comment>
<dbReference type="GO" id="GO:0016020">
    <property type="term" value="C:membrane"/>
    <property type="evidence" value="ECO:0007669"/>
    <property type="project" value="UniProtKB-SubCell"/>
</dbReference>
<evidence type="ECO:0000256" key="4">
    <source>
        <dbReference type="ARBA" id="ARBA00023136"/>
    </source>
</evidence>
<evidence type="ECO:0000256" key="5">
    <source>
        <dbReference type="SAM" id="Phobius"/>
    </source>
</evidence>
<keyword evidence="3 5" id="KW-1133">Transmembrane helix</keyword>
<name>A0A7S1AL65_NOCSC</name>
<protein>
    <submittedName>
        <fullName evidence="6">Uncharacterized protein</fullName>
    </submittedName>
</protein>
<evidence type="ECO:0000313" key="6">
    <source>
        <dbReference type="EMBL" id="CAD8857977.1"/>
    </source>
</evidence>
<feature type="transmembrane region" description="Helical" evidence="5">
    <location>
        <begin position="360"/>
        <end position="383"/>
    </location>
</feature>
<feature type="transmembrane region" description="Helical" evidence="5">
    <location>
        <begin position="192"/>
        <end position="210"/>
    </location>
</feature>
<sequence>MHDFMDLALLGLRSVATVAACAGIGAYARWQGVLDKAGQQVLDRFVQSIFLPALIFDKVTPNTNAEDLRALWPMAVMCVFTVAYGLGAGAAIGTFLARFVREQRTVLLYRPVLMVASGFPNSFSVPLVLMLALGDDPVLTKMGCSGKALSDRINLLFLLSYVVWVFTRWSIGYPLMSGAISFKAWRLKVMNPPVISCFVAVAVGMVWAGLRSSFDSMSLGSVSVPLSTAVDYAGRCSVPAILLTLGGRLYEAVEEIGQNGFAGAGLLSENLVYETSRGNDVAVEKLAMHPIVYLTVVLLRLVIGPLFGALVALGFLRDICGVMDPVVLLVCMLQSAGPPMISIAVMAGLEGKGEREVSKILLLTYSLSILSWSLSIAFFLRLLG</sequence>
<gene>
    <name evidence="6" type="ORF">NSCI0253_LOCUS32329</name>
</gene>
<evidence type="ECO:0000256" key="2">
    <source>
        <dbReference type="ARBA" id="ARBA00022692"/>
    </source>
</evidence>
<reference evidence="6" key="1">
    <citation type="submission" date="2021-01" db="EMBL/GenBank/DDBJ databases">
        <authorList>
            <person name="Corre E."/>
            <person name="Pelletier E."/>
            <person name="Niang G."/>
            <person name="Scheremetjew M."/>
            <person name="Finn R."/>
            <person name="Kale V."/>
            <person name="Holt S."/>
            <person name="Cochrane G."/>
            <person name="Meng A."/>
            <person name="Brown T."/>
            <person name="Cohen L."/>
        </authorList>
    </citation>
    <scope>NUCLEOTIDE SEQUENCE</scope>
</reference>
<organism evidence="6">
    <name type="scientific">Noctiluca scintillans</name>
    <name type="common">Sea sparkle</name>
    <name type="synonym">Red tide dinoflagellate</name>
    <dbReference type="NCBI Taxonomy" id="2966"/>
    <lineage>
        <taxon>Eukaryota</taxon>
        <taxon>Sar</taxon>
        <taxon>Alveolata</taxon>
        <taxon>Dinophyceae</taxon>
        <taxon>Noctilucales</taxon>
        <taxon>Noctilucaceae</taxon>
        <taxon>Noctiluca</taxon>
    </lineage>
</organism>
<accession>A0A7S1AL65</accession>
<dbReference type="GO" id="GO:0005783">
    <property type="term" value="C:endoplasmic reticulum"/>
    <property type="evidence" value="ECO:0007669"/>
    <property type="project" value="TreeGrafter"/>
</dbReference>
<dbReference type="PANTHER" id="PTHR31794:SF4">
    <property type="entry name" value="AUXIN EFFLUX TRANSPORTER FAMILY PROTEIN (EUROFUNG)"/>
    <property type="match status" value="1"/>
</dbReference>
<evidence type="ECO:0000256" key="1">
    <source>
        <dbReference type="ARBA" id="ARBA00004141"/>
    </source>
</evidence>